<evidence type="ECO:0000259" key="4">
    <source>
        <dbReference type="Pfam" id="PF14075"/>
    </source>
</evidence>
<gene>
    <name evidence="6" type="primary">LOC117573823</name>
</gene>
<dbReference type="GO" id="GO:0005634">
    <property type="term" value="C:nucleus"/>
    <property type="evidence" value="ECO:0007669"/>
    <property type="project" value="TreeGrafter"/>
</dbReference>
<feature type="compositionally biased region" description="Low complexity" evidence="2">
    <location>
        <begin position="733"/>
        <end position="744"/>
    </location>
</feature>
<feature type="compositionally biased region" description="Low complexity" evidence="2">
    <location>
        <begin position="209"/>
        <end position="242"/>
    </location>
</feature>
<dbReference type="RefSeq" id="XP_034113141.1">
    <property type="nucleotide sequence ID" value="XM_034257250.2"/>
</dbReference>
<sequence>MSKLGEHRRVQLTTISSSISSHNAVPPMLSRFGDFLDTDTALQSNSKGNKNSNKTIRLQLELFETDSYRYPEFNYSKLLHLEKKKAKMLKEKAASNNGNNNDPFADNDDDVARIAKELEAKYGNSYARGRGRRKKDDFVDIGMGYDESDSFIDNTEAYDEILPEEVETLEGGFYINSGTLEFKNPVKKSHTRRTDAIIKMPERSRKRVVSTSSDDSSETSESSSENEQEAAANNKSKTNNNADNDDDDDDEEAEEEGDDDDDDDNDSDSDSESIDGSDSDTDSLEDDEESGKSVNTNVKSKFKPNAVKLPKSSADAKPRASTGSKKTSSTSGKLNVIGSSSSSNSPRPNAIDNSDTEEQRQTQQAQAQSQALKKVVKTTTVKDMLKAKRDSFLKSQGQVDGPSKSVVNGEVKITTALIVDSSSEDDDSDSASEQGKVEKLSKPNDNQRTADTTLPASLDKEILGNINSFKEMVRSRDLCGRRFDFDSKLTALLLKIYETLLCSERNERNMVFAHLEYQLQLPKYFILRRAKALRAREEKNKTTAALEKLRKAVAELMPKAIANYEIELHRFAELAAADVNSEHPPKMPRKKFQWSNELRELLYDVYQARWISYAVLGKRKDSLEQFINGYLKDKVVDVWATGWMRYEELQREIERHKHASKKQKEKAKKLSLTPAATATTITTTATPTATSVIAAPPTTSAAAAAATTQGNNYAKQYDELTLIEQSRSRANSDTDSATSASSSSLKRKLEMPANGQQQSRAPKQQGTVKPPKIKFQKQLEAKLAQMSQANSIQCIQQQTQTQPQPIDLLQLPAVNNYLKQLDDVTVTAQQIDRSRANSDTDSVASASSNSLKRKLDKPTTTKVTAVAKPPKKKKQQQQQVSQQPLAQLDNLMVQPSTSAQAAAMNAAVVAAAASMLELASPTKQTDHSINSIMTAANLNVAAINSNALLSGAAAALHSTTSNVVAASKPLSHVINLDYYKSPSEILQTSQQLAANKWQTTTTAPPPAVVRCESSSESDGVEIVCVYPAAVKVIHSNTKAPRSKASQKSKATSVISTTGTVANGLNGAVGGHRQQDKKFTYGPTSNNNNNNNGSSPKLGAGVIRSSLPTAAYDYSNPQILKTLSALEKQMNWSQNALLNAAAANAGTNAAAGAGPAAGRGTTSSHQ</sequence>
<dbReference type="PANTHER" id="PTHR21669:SF28">
    <property type="entry name" value="YEMANUCLEIN"/>
    <property type="match status" value="1"/>
</dbReference>
<feature type="compositionally biased region" description="Low complexity" evidence="2">
    <location>
        <begin position="858"/>
        <end position="868"/>
    </location>
</feature>
<dbReference type="InterPro" id="IPR026947">
    <property type="entry name" value="UBN_middle_dom"/>
</dbReference>
<dbReference type="CTD" id="43439"/>
<feature type="region of interest" description="Disordered" evidence="2">
    <location>
        <begin position="726"/>
        <end position="771"/>
    </location>
</feature>
<dbReference type="InterPro" id="IPR014840">
    <property type="entry name" value="HRD"/>
</dbReference>
<keyword evidence="5" id="KW-1185">Reference proteome</keyword>
<dbReference type="AlphaFoldDB" id="A0A6P8XAD4"/>
<dbReference type="Proteomes" id="UP000515160">
    <property type="component" value="Chromosome 2R"/>
</dbReference>
<feature type="compositionally biased region" description="Polar residues" evidence="2">
    <location>
        <begin position="754"/>
        <end position="767"/>
    </location>
</feature>
<evidence type="ECO:0000313" key="5">
    <source>
        <dbReference type="Proteomes" id="UP000515160"/>
    </source>
</evidence>
<feature type="compositionally biased region" description="Polar residues" evidence="2">
    <location>
        <begin position="839"/>
        <end position="850"/>
    </location>
</feature>
<keyword evidence="1" id="KW-0597">Phosphoprotein</keyword>
<protein>
    <submittedName>
        <fullName evidence="6">Yemanuclein</fullName>
    </submittedName>
</protein>
<feature type="compositionally biased region" description="Basic and acidic residues" evidence="2">
    <location>
        <begin position="192"/>
        <end position="203"/>
    </location>
</feature>
<feature type="region of interest" description="Disordered" evidence="2">
    <location>
        <begin position="418"/>
        <end position="454"/>
    </location>
</feature>
<dbReference type="OrthoDB" id="68076at2759"/>
<name>A0A6P8XAD4_DROAB</name>
<dbReference type="GO" id="GO:0006325">
    <property type="term" value="P:chromatin organization"/>
    <property type="evidence" value="ECO:0007669"/>
    <property type="project" value="TreeGrafter"/>
</dbReference>
<feature type="domain" description="Hpc2-related" evidence="3">
    <location>
        <begin position="131"/>
        <end position="181"/>
    </location>
</feature>
<feature type="compositionally biased region" description="Low complexity" evidence="2">
    <location>
        <begin position="321"/>
        <end position="345"/>
    </location>
</feature>
<dbReference type="PANTHER" id="PTHR21669">
    <property type="entry name" value="CAPZ-INTERACTING PROTEIN AND RELATED PROTEINS"/>
    <property type="match status" value="1"/>
</dbReference>
<evidence type="ECO:0000256" key="1">
    <source>
        <dbReference type="ARBA" id="ARBA00022553"/>
    </source>
</evidence>
<dbReference type="Pfam" id="PF08729">
    <property type="entry name" value="HUN"/>
    <property type="match status" value="1"/>
</dbReference>
<feature type="region of interest" description="Disordered" evidence="2">
    <location>
        <begin position="186"/>
        <end position="376"/>
    </location>
</feature>
<accession>A0A6P8XAD4</accession>
<evidence type="ECO:0000259" key="3">
    <source>
        <dbReference type="Pfam" id="PF08729"/>
    </source>
</evidence>
<proteinExistence type="predicted"/>
<organism evidence="5 6">
    <name type="scientific">Drosophila albomicans</name>
    <name type="common">Fruit fly</name>
    <dbReference type="NCBI Taxonomy" id="7291"/>
    <lineage>
        <taxon>Eukaryota</taxon>
        <taxon>Metazoa</taxon>
        <taxon>Ecdysozoa</taxon>
        <taxon>Arthropoda</taxon>
        <taxon>Hexapoda</taxon>
        <taxon>Insecta</taxon>
        <taxon>Pterygota</taxon>
        <taxon>Neoptera</taxon>
        <taxon>Endopterygota</taxon>
        <taxon>Diptera</taxon>
        <taxon>Brachycera</taxon>
        <taxon>Muscomorpha</taxon>
        <taxon>Ephydroidea</taxon>
        <taxon>Drosophilidae</taxon>
        <taxon>Drosophila</taxon>
    </lineage>
</organism>
<evidence type="ECO:0000256" key="2">
    <source>
        <dbReference type="SAM" id="MobiDB-lite"/>
    </source>
</evidence>
<feature type="domain" description="Ubinuclein middle" evidence="4">
    <location>
        <begin position="454"/>
        <end position="651"/>
    </location>
</feature>
<evidence type="ECO:0000313" key="6">
    <source>
        <dbReference type="RefSeq" id="XP_034113141.1"/>
    </source>
</evidence>
<feature type="region of interest" description="Disordered" evidence="2">
    <location>
        <begin position="1061"/>
        <end position="1100"/>
    </location>
</feature>
<feature type="compositionally biased region" description="Low complexity" evidence="2">
    <location>
        <begin position="361"/>
        <end position="376"/>
    </location>
</feature>
<dbReference type="Pfam" id="PF14075">
    <property type="entry name" value="UBN_AB"/>
    <property type="match status" value="1"/>
</dbReference>
<reference evidence="6" key="1">
    <citation type="submission" date="2025-08" db="UniProtKB">
        <authorList>
            <consortium name="RefSeq"/>
        </authorList>
    </citation>
    <scope>IDENTIFICATION</scope>
    <source>
        <strain evidence="6">15112-1751.03</strain>
        <tissue evidence="6">Whole Adult</tissue>
    </source>
</reference>
<dbReference type="GeneID" id="117573823"/>
<feature type="region of interest" description="Disordered" evidence="2">
    <location>
        <begin position="832"/>
        <end position="882"/>
    </location>
</feature>
<feature type="compositionally biased region" description="Acidic residues" evidence="2">
    <location>
        <begin position="243"/>
        <end position="289"/>
    </location>
</feature>
<feature type="compositionally biased region" description="Polar residues" evidence="2">
    <location>
        <begin position="443"/>
        <end position="454"/>
    </location>
</feature>